<sequence>MSCGSIGSSMCLQRIFDPVNPARLYRPYKKAIPLSLSLVAARYYSSCDIVLPYIIEHTTPAHVSQFSKTPTRLHPSRKMVFSLFKSSKQESSAQNADPKFDPNTLTMIQPGSPNAPTMNANGVVTEQPARQDEMSMHLRGGGGGGFCCGLCAGLACFECCEICC</sequence>
<dbReference type="InParanoid" id="C8VCM4"/>
<dbReference type="Proteomes" id="UP000000560">
    <property type="component" value="Chromosome IV"/>
</dbReference>
<organism evidence="1 2">
    <name type="scientific">Emericella nidulans (strain FGSC A4 / ATCC 38163 / CBS 112.46 / NRRL 194 / M139)</name>
    <name type="common">Aspergillus nidulans</name>
    <dbReference type="NCBI Taxonomy" id="227321"/>
    <lineage>
        <taxon>Eukaryota</taxon>
        <taxon>Fungi</taxon>
        <taxon>Dikarya</taxon>
        <taxon>Ascomycota</taxon>
        <taxon>Pezizomycotina</taxon>
        <taxon>Eurotiomycetes</taxon>
        <taxon>Eurotiomycetidae</taxon>
        <taxon>Eurotiales</taxon>
        <taxon>Aspergillaceae</taxon>
        <taxon>Aspergillus</taxon>
        <taxon>Aspergillus subgen. Nidulantes</taxon>
    </lineage>
</organism>
<dbReference type="AlphaFoldDB" id="C8VCM4"/>
<evidence type="ECO:0000313" key="2">
    <source>
        <dbReference type="Proteomes" id="UP000000560"/>
    </source>
</evidence>
<gene>
    <name evidence="1" type="ORF">ANIA_07329</name>
</gene>
<dbReference type="HOGENOM" id="CLU_1740505_0_0_1"/>
<dbReference type="EMBL" id="BN001304">
    <property type="protein sequence ID" value="CBF78606.1"/>
    <property type="molecule type" value="Genomic_DNA"/>
</dbReference>
<keyword evidence="2" id="KW-1185">Reference proteome</keyword>
<dbReference type="OrthoDB" id="4153865at2759"/>
<reference evidence="2" key="2">
    <citation type="journal article" date="2009" name="Fungal Genet. Biol.">
        <title>The 2008 update of the Aspergillus nidulans genome annotation: a community effort.</title>
        <authorList>
            <person name="Wortman J.R."/>
            <person name="Gilsenan J.M."/>
            <person name="Joardar V."/>
            <person name="Deegan J."/>
            <person name="Clutterbuck J."/>
            <person name="Andersen M.R."/>
            <person name="Archer D."/>
            <person name="Bencina M."/>
            <person name="Braus G."/>
            <person name="Coutinho P."/>
            <person name="von Dohren H."/>
            <person name="Doonan J."/>
            <person name="Driessen A.J."/>
            <person name="Durek P."/>
            <person name="Espeso E."/>
            <person name="Fekete E."/>
            <person name="Flipphi M."/>
            <person name="Estrada C.G."/>
            <person name="Geysens S."/>
            <person name="Goldman G."/>
            <person name="de Groot P.W."/>
            <person name="Hansen K."/>
            <person name="Harris S.D."/>
            <person name="Heinekamp T."/>
            <person name="Helmstaedt K."/>
            <person name="Henrissat B."/>
            <person name="Hofmann G."/>
            <person name="Homan T."/>
            <person name="Horio T."/>
            <person name="Horiuchi H."/>
            <person name="James S."/>
            <person name="Jones M."/>
            <person name="Karaffa L."/>
            <person name="Karanyi Z."/>
            <person name="Kato M."/>
            <person name="Keller N."/>
            <person name="Kelly D.E."/>
            <person name="Kiel J.A."/>
            <person name="Kim J.M."/>
            <person name="van der Klei I.J."/>
            <person name="Klis F.M."/>
            <person name="Kovalchuk A."/>
            <person name="Krasevec N."/>
            <person name="Kubicek C.P."/>
            <person name="Liu B."/>
            <person name="Maccabe A."/>
            <person name="Meyer V."/>
            <person name="Mirabito P."/>
            <person name="Miskei M."/>
            <person name="Mos M."/>
            <person name="Mullins J."/>
            <person name="Nelson D.R."/>
            <person name="Nielsen J."/>
            <person name="Oakley B.R."/>
            <person name="Osmani S.A."/>
            <person name="Pakula T."/>
            <person name="Paszewski A."/>
            <person name="Paulsen I."/>
            <person name="Pilsyk S."/>
            <person name="Pocsi I."/>
            <person name="Punt P.J."/>
            <person name="Ram A.F."/>
            <person name="Ren Q."/>
            <person name="Robellet X."/>
            <person name="Robson G."/>
            <person name="Seiboth B."/>
            <person name="van Solingen P."/>
            <person name="Specht T."/>
            <person name="Sun J."/>
            <person name="Taheri-Talesh N."/>
            <person name="Takeshita N."/>
            <person name="Ussery D."/>
            <person name="vanKuyk P.A."/>
            <person name="Visser H."/>
            <person name="van de Vondervoort P.J."/>
            <person name="de Vries R.P."/>
            <person name="Walton J."/>
            <person name="Xiang X."/>
            <person name="Xiong Y."/>
            <person name="Zeng A.P."/>
            <person name="Brandt B.W."/>
            <person name="Cornell M.J."/>
            <person name="van den Hondel C.A."/>
            <person name="Visser J."/>
            <person name="Oliver S.G."/>
            <person name="Turner G."/>
        </authorList>
    </citation>
    <scope>GENOME REANNOTATION</scope>
    <source>
        <strain evidence="2">FGSC A4 / ATCC 38163 / CBS 112.46 / NRRL 194 / M139</strain>
    </source>
</reference>
<evidence type="ECO:0000313" key="1">
    <source>
        <dbReference type="EMBL" id="CBF78606.1"/>
    </source>
</evidence>
<evidence type="ECO:0008006" key="3">
    <source>
        <dbReference type="Google" id="ProtNLM"/>
    </source>
</evidence>
<dbReference type="GeneID" id="2870008"/>
<accession>C8VCM4</accession>
<dbReference type="RefSeq" id="XP_680598.2">
    <property type="nucleotide sequence ID" value="XM_675506.2"/>
</dbReference>
<proteinExistence type="predicted"/>
<reference evidence="2" key="1">
    <citation type="journal article" date="2005" name="Nature">
        <title>Sequencing of Aspergillus nidulans and comparative analysis with A. fumigatus and A. oryzae.</title>
        <authorList>
            <person name="Galagan J.E."/>
            <person name="Calvo S.E."/>
            <person name="Cuomo C."/>
            <person name="Ma L.J."/>
            <person name="Wortman J.R."/>
            <person name="Batzoglou S."/>
            <person name="Lee S.I."/>
            <person name="Basturkmen M."/>
            <person name="Spevak C.C."/>
            <person name="Clutterbuck J."/>
            <person name="Kapitonov V."/>
            <person name="Jurka J."/>
            <person name="Scazzocchio C."/>
            <person name="Farman M."/>
            <person name="Butler J."/>
            <person name="Purcell S."/>
            <person name="Harris S."/>
            <person name="Braus G.H."/>
            <person name="Draht O."/>
            <person name="Busch S."/>
            <person name="D'Enfert C."/>
            <person name="Bouchier C."/>
            <person name="Goldman G.H."/>
            <person name="Bell-Pedersen D."/>
            <person name="Griffiths-Jones S."/>
            <person name="Doonan J.H."/>
            <person name="Yu J."/>
            <person name="Vienken K."/>
            <person name="Pain A."/>
            <person name="Freitag M."/>
            <person name="Selker E.U."/>
            <person name="Archer D.B."/>
            <person name="Penalva M.A."/>
            <person name="Oakley B.R."/>
            <person name="Momany M."/>
            <person name="Tanaka T."/>
            <person name="Kumagai T."/>
            <person name="Asai K."/>
            <person name="Machida M."/>
            <person name="Nierman W.C."/>
            <person name="Denning D.W."/>
            <person name="Caddick M."/>
            <person name="Hynes M."/>
            <person name="Paoletti M."/>
            <person name="Fischer R."/>
            <person name="Miller B."/>
            <person name="Dyer P."/>
            <person name="Sachs M.S."/>
            <person name="Osmani S.A."/>
            <person name="Birren B.W."/>
        </authorList>
    </citation>
    <scope>NUCLEOTIDE SEQUENCE [LARGE SCALE GENOMIC DNA]</scope>
    <source>
        <strain evidence="2">FGSC A4 / ATCC 38163 / CBS 112.46 / NRRL 194 / M139</strain>
    </source>
</reference>
<protein>
    <recommendedName>
        <fullName evidence="3">Cysteine-rich transmembrane CYSTM domain-containing protein</fullName>
    </recommendedName>
</protein>
<dbReference type="eggNOG" id="ENOG502SYR3">
    <property type="taxonomic scope" value="Eukaryota"/>
</dbReference>
<dbReference type="KEGG" id="ani:ANIA_07329"/>
<name>C8VCM4_EMENI</name>
<dbReference type="VEuPathDB" id="FungiDB:AN7329"/>